<dbReference type="NCBIfam" id="TIGR00006">
    <property type="entry name" value="16S rRNA (cytosine(1402)-N(4))-methyltransferase RsmH"/>
    <property type="match status" value="1"/>
</dbReference>
<comment type="function">
    <text evidence="6">Specifically methylates the N4 position of cytidine in position 1402 (C1402) of 16S rRNA.</text>
</comment>
<dbReference type="HAMAP" id="MF_01007">
    <property type="entry name" value="16SrRNA_methyltr_H"/>
    <property type="match status" value="1"/>
</dbReference>
<evidence type="ECO:0000313" key="7">
    <source>
        <dbReference type="EMBL" id="OGM76302.1"/>
    </source>
</evidence>
<dbReference type="Gene3D" id="3.40.50.150">
    <property type="entry name" value="Vaccinia Virus protein VP39"/>
    <property type="match status" value="1"/>
</dbReference>
<dbReference type="Pfam" id="PF01795">
    <property type="entry name" value="Methyltransf_5"/>
    <property type="match status" value="1"/>
</dbReference>
<keyword evidence="6" id="KW-0963">Cytoplasm</keyword>
<evidence type="ECO:0000256" key="6">
    <source>
        <dbReference type="HAMAP-Rule" id="MF_01007"/>
    </source>
</evidence>
<dbReference type="PANTHER" id="PTHR11265:SF0">
    <property type="entry name" value="12S RRNA N4-METHYLCYTIDINE METHYLTRANSFERASE"/>
    <property type="match status" value="1"/>
</dbReference>
<dbReference type="GO" id="GO:0071424">
    <property type="term" value="F:rRNA (cytosine-N4-)-methyltransferase activity"/>
    <property type="evidence" value="ECO:0007669"/>
    <property type="project" value="UniProtKB-UniRule"/>
</dbReference>
<accession>A0A1F8CJ61</accession>
<proteinExistence type="inferred from homology"/>
<dbReference type="EMBL" id="MGHS01000032">
    <property type="protein sequence ID" value="OGM76302.1"/>
    <property type="molecule type" value="Genomic_DNA"/>
</dbReference>
<dbReference type="EC" id="2.1.1.199" evidence="6"/>
<dbReference type="AlphaFoldDB" id="A0A1F8CJ61"/>
<feature type="binding site" evidence="6">
    <location>
        <position position="100"/>
    </location>
    <ligand>
        <name>S-adenosyl-L-methionine</name>
        <dbReference type="ChEBI" id="CHEBI:59789"/>
    </ligand>
</feature>
<dbReference type="PIRSF" id="PIRSF004486">
    <property type="entry name" value="MraW"/>
    <property type="match status" value="1"/>
</dbReference>
<dbReference type="STRING" id="1802532.A2210_02025"/>
<evidence type="ECO:0000256" key="4">
    <source>
        <dbReference type="ARBA" id="ARBA00022679"/>
    </source>
</evidence>
<evidence type="ECO:0000256" key="3">
    <source>
        <dbReference type="ARBA" id="ARBA00022603"/>
    </source>
</evidence>
<feature type="binding site" evidence="6">
    <location>
        <position position="52"/>
    </location>
    <ligand>
        <name>S-adenosyl-L-methionine</name>
        <dbReference type="ChEBI" id="CHEBI:59789"/>
    </ligand>
</feature>
<evidence type="ECO:0000256" key="1">
    <source>
        <dbReference type="ARBA" id="ARBA00010396"/>
    </source>
</evidence>
<evidence type="ECO:0000256" key="2">
    <source>
        <dbReference type="ARBA" id="ARBA00022552"/>
    </source>
</evidence>
<dbReference type="CDD" id="cd02440">
    <property type="entry name" value="AdoMet_MTases"/>
    <property type="match status" value="1"/>
</dbReference>
<dbReference type="PANTHER" id="PTHR11265">
    <property type="entry name" value="S-ADENOSYL-METHYLTRANSFERASE MRAW"/>
    <property type="match status" value="1"/>
</dbReference>
<dbReference type="InterPro" id="IPR029063">
    <property type="entry name" value="SAM-dependent_MTases_sf"/>
</dbReference>
<name>A0A1F8CJ61_9BACT</name>
<organism evidence="7 8">
    <name type="scientific">Candidatus Woesebacteria bacterium RIFOXYA1_FULL_40_18</name>
    <dbReference type="NCBI Taxonomy" id="1802532"/>
    <lineage>
        <taxon>Bacteria</taxon>
        <taxon>Candidatus Woeseibacteriota</taxon>
    </lineage>
</organism>
<evidence type="ECO:0000313" key="8">
    <source>
        <dbReference type="Proteomes" id="UP000177855"/>
    </source>
</evidence>
<dbReference type="InterPro" id="IPR023397">
    <property type="entry name" value="SAM-dep_MeTrfase_MraW_recog"/>
</dbReference>
<dbReference type="InterPro" id="IPR002903">
    <property type="entry name" value="RsmH"/>
</dbReference>
<dbReference type="GO" id="GO:0070475">
    <property type="term" value="P:rRNA base methylation"/>
    <property type="evidence" value="ECO:0007669"/>
    <property type="project" value="UniProtKB-UniRule"/>
</dbReference>
<comment type="subcellular location">
    <subcellularLocation>
        <location evidence="6">Cytoplasm</location>
    </subcellularLocation>
</comment>
<feature type="binding site" evidence="6">
    <location>
        <position position="107"/>
    </location>
    <ligand>
        <name>S-adenosyl-L-methionine</name>
        <dbReference type="ChEBI" id="CHEBI:59789"/>
    </ligand>
</feature>
<gene>
    <name evidence="6" type="primary">rsmH</name>
    <name evidence="7" type="ORF">A2210_02025</name>
</gene>
<dbReference type="Proteomes" id="UP000177855">
    <property type="component" value="Unassembled WGS sequence"/>
</dbReference>
<dbReference type="GO" id="GO:0005737">
    <property type="term" value="C:cytoplasm"/>
    <property type="evidence" value="ECO:0007669"/>
    <property type="project" value="UniProtKB-SubCell"/>
</dbReference>
<comment type="similarity">
    <text evidence="1 6">Belongs to the methyltransferase superfamily. RsmH family.</text>
</comment>
<protein>
    <recommendedName>
        <fullName evidence="6">Ribosomal RNA small subunit methyltransferase H</fullName>
        <ecNumber evidence="6">2.1.1.199</ecNumber>
    </recommendedName>
    <alternativeName>
        <fullName evidence="6">16S rRNA m(4)C1402 methyltransferase</fullName>
    </alternativeName>
    <alternativeName>
        <fullName evidence="6">rRNA (cytosine-N(4)-)-methyltransferase RsmH</fullName>
    </alternativeName>
</protein>
<keyword evidence="2 6" id="KW-0698">rRNA processing</keyword>
<feature type="binding site" evidence="6">
    <location>
        <begin position="35"/>
        <end position="37"/>
    </location>
    <ligand>
        <name>S-adenosyl-L-methionine</name>
        <dbReference type="ChEBI" id="CHEBI:59789"/>
    </ligand>
</feature>
<keyword evidence="4 6" id="KW-0808">Transferase</keyword>
<comment type="catalytic activity">
    <reaction evidence="6">
        <text>cytidine(1402) in 16S rRNA + S-adenosyl-L-methionine = N(4)-methylcytidine(1402) in 16S rRNA + S-adenosyl-L-homocysteine + H(+)</text>
        <dbReference type="Rhea" id="RHEA:42928"/>
        <dbReference type="Rhea" id="RHEA-COMP:10286"/>
        <dbReference type="Rhea" id="RHEA-COMP:10287"/>
        <dbReference type="ChEBI" id="CHEBI:15378"/>
        <dbReference type="ChEBI" id="CHEBI:57856"/>
        <dbReference type="ChEBI" id="CHEBI:59789"/>
        <dbReference type="ChEBI" id="CHEBI:74506"/>
        <dbReference type="ChEBI" id="CHEBI:82748"/>
        <dbReference type="EC" id="2.1.1.199"/>
    </reaction>
</comment>
<comment type="caution">
    <text evidence="7">The sequence shown here is derived from an EMBL/GenBank/DDBJ whole genome shotgun (WGS) entry which is preliminary data.</text>
</comment>
<dbReference type="SUPFAM" id="SSF81799">
    <property type="entry name" value="Putative methyltransferase TM0872, insert domain"/>
    <property type="match status" value="1"/>
</dbReference>
<keyword evidence="5 6" id="KW-0949">S-adenosyl-L-methionine</keyword>
<feature type="binding site" evidence="6">
    <location>
        <position position="79"/>
    </location>
    <ligand>
        <name>S-adenosyl-L-methionine</name>
        <dbReference type="ChEBI" id="CHEBI:59789"/>
    </ligand>
</feature>
<dbReference type="Gene3D" id="1.10.150.170">
    <property type="entry name" value="Putative methyltransferase TM0872, insert domain"/>
    <property type="match status" value="1"/>
</dbReference>
<keyword evidence="3 6" id="KW-0489">Methyltransferase</keyword>
<reference evidence="7 8" key="1">
    <citation type="journal article" date="2016" name="Nat. Commun.">
        <title>Thousands of microbial genomes shed light on interconnected biogeochemical processes in an aquifer system.</title>
        <authorList>
            <person name="Anantharaman K."/>
            <person name="Brown C.T."/>
            <person name="Hug L.A."/>
            <person name="Sharon I."/>
            <person name="Castelle C.J."/>
            <person name="Probst A.J."/>
            <person name="Thomas B.C."/>
            <person name="Singh A."/>
            <person name="Wilkins M.J."/>
            <person name="Karaoz U."/>
            <person name="Brodie E.L."/>
            <person name="Williams K.H."/>
            <person name="Hubbard S.S."/>
            <person name="Banfield J.F."/>
        </authorList>
    </citation>
    <scope>NUCLEOTIDE SEQUENCE [LARGE SCALE GENOMIC DNA]</scope>
</reference>
<sequence length="294" mass="32918">MEKGDYHEPVMVREVIKALHIKKGGLYIDATVGTGGHALEIVKKGGRVLGIDMDPMMLEIAKMRLEKAGRPFKLVSGNFKDIDEIVKKEKVDEVDGILIDLGVSNVHFDTKERGFSFSNPEAPLDMRLNPDSQGVTAADLLNGLREDQLTVLFAKVLPFFKAKKVAKVLILFREQKKFETVADFLEALKDFKGKPGLNPATLPFLALRIAVNSELENLKEALPKAFALLNKGGKLVILSFHSKEEKIIKDFFFSEERENKAKILTKTAITPRDEEIAKNVKARSAKLWILEKSF</sequence>
<dbReference type="SUPFAM" id="SSF53335">
    <property type="entry name" value="S-adenosyl-L-methionine-dependent methyltransferases"/>
    <property type="match status" value="1"/>
</dbReference>
<evidence type="ECO:0000256" key="5">
    <source>
        <dbReference type="ARBA" id="ARBA00022691"/>
    </source>
</evidence>